<dbReference type="KEGG" id="tva:4757662"/>
<dbReference type="RefSeq" id="XP_001312772.1">
    <property type="nucleotide sequence ID" value="XM_001312771.1"/>
</dbReference>
<comment type="similarity">
    <text evidence="1 6">Belongs to the peptidase S8 family.</text>
</comment>
<dbReference type="InterPro" id="IPR034058">
    <property type="entry name" value="TagA/B/C/D_pept_dom"/>
</dbReference>
<evidence type="ECO:0000313" key="10">
    <source>
        <dbReference type="EMBL" id="EAX99842.1"/>
    </source>
</evidence>
<dbReference type="InterPro" id="IPR022398">
    <property type="entry name" value="Peptidase_S8_His-AS"/>
</dbReference>
<feature type="active site" description="Charge relay system" evidence="5 6">
    <location>
        <position position="142"/>
    </location>
</feature>
<keyword evidence="3 6" id="KW-0378">Hydrolase</keyword>
<dbReference type="OrthoDB" id="509353at2759"/>
<dbReference type="InterPro" id="IPR036852">
    <property type="entry name" value="Peptidase_S8/S53_dom_sf"/>
</dbReference>
<keyword evidence="11" id="KW-1185">Reference proteome</keyword>
<evidence type="ECO:0000313" key="11">
    <source>
        <dbReference type="Proteomes" id="UP000001542"/>
    </source>
</evidence>
<evidence type="ECO:0000256" key="3">
    <source>
        <dbReference type="ARBA" id="ARBA00022801"/>
    </source>
</evidence>
<dbReference type="PANTHER" id="PTHR43399">
    <property type="entry name" value="SUBTILISIN-RELATED"/>
    <property type="match status" value="1"/>
</dbReference>
<dbReference type="Pfam" id="PF00082">
    <property type="entry name" value="Peptidase_S8"/>
    <property type="match status" value="1"/>
</dbReference>
<evidence type="ECO:0000256" key="8">
    <source>
        <dbReference type="SAM" id="Phobius"/>
    </source>
</evidence>
<dbReference type="SMR" id="A2F5H0"/>
<keyword evidence="4 6" id="KW-0720">Serine protease</keyword>
<reference evidence="10" key="1">
    <citation type="submission" date="2006-10" db="EMBL/GenBank/DDBJ databases">
        <authorList>
            <person name="Amadeo P."/>
            <person name="Zhao Q."/>
            <person name="Wortman J."/>
            <person name="Fraser-Liggett C."/>
            <person name="Carlton J."/>
        </authorList>
    </citation>
    <scope>NUCLEOTIDE SEQUENCE</scope>
    <source>
        <strain evidence="10">G3</strain>
    </source>
</reference>
<keyword evidence="2 6" id="KW-0645">Protease</keyword>
<evidence type="ECO:0000256" key="4">
    <source>
        <dbReference type="ARBA" id="ARBA00022825"/>
    </source>
</evidence>
<dbReference type="Gene3D" id="3.40.50.200">
    <property type="entry name" value="Peptidase S8/S53 domain"/>
    <property type="match status" value="2"/>
</dbReference>
<reference evidence="10" key="2">
    <citation type="journal article" date="2007" name="Science">
        <title>Draft genome sequence of the sexually transmitted pathogen Trichomonas vaginalis.</title>
        <authorList>
            <person name="Carlton J.M."/>
            <person name="Hirt R.P."/>
            <person name="Silva J.C."/>
            <person name="Delcher A.L."/>
            <person name="Schatz M."/>
            <person name="Zhao Q."/>
            <person name="Wortman J.R."/>
            <person name="Bidwell S.L."/>
            <person name="Alsmark U.C.M."/>
            <person name="Besteiro S."/>
            <person name="Sicheritz-Ponten T."/>
            <person name="Noel C.J."/>
            <person name="Dacks J.B."/>
            <person name="Foster P.G."/>
            <person name="Simillion C."/>
            <person name="Van de Peer Y."/>
            <person name="Miranda-Saavedra D."/>
            <person name="Barton G.J."/>
            <person name="Westrop G.D."/>
            <person name="Mueller S."/>
            <person name="Dessi D."/>
            <person name="Fiori P.L."/>
            <person name="Ren Q."/>
            <person name="Paulsen I."/>
            <person name="Zhang H."/>
            <person name="Bastida-Corcuera F.D."/>
            <person name="Simoes-Barbosa A."/>
            <person name="Brown M.T."/>
            <person name="Hayes R.D."/>
            <person name="Mukherjee M."/>
            <person name="Okumura C.Y."/>
            <person name="Schneider R."/>
            <person name="Smith A.J."/>
            <person name="Vanacova S."/>
            <person name="Villalvazo M."/>
            <person name="Haas B.J."/>
            <person name="Pertea M."/>
            <person name="Feldblyum T.V."/>
            <person name="Utterback T.R."/>
            <person name="Shu C.L."/>
            <person name="Osoegawa K."/>
            <person name="de Jong P.J."/>
            <person name="Hrdy I."/>
            <person name="Horvathova L."/>
            <person name="Zubacova Z."/>
            <person name="Dolezal P."/>
            <person name="Malik S.B."/>
            <person name="Logsdon J.M. Jr."/>
            <person name="Henze K."/>
            <person name="Gupta A."/>
            <person name="Wang C.C."/>
            <person name="Dunne R.L."/>
            <person name="Upcroft J.A."/>
            <person name="Upcroft P."/>
            <person name="White O."/>
            <person name="Salzberg S.L."/>
            <person name="Tang P."/>
            <person name="Chiu C.-H."/>
            <person name="Lee Y.-S."/>
            <person name="Embley T.M."/>
            <person name="Coombs G.H."/>
            <person name="Mottram J.C."/>
            <person name="Tachezy J."/>
            <person name="Fraser-Liggett C.M."/>
            <person name="Johnson P.J."/>
        </authorList>
    </citation>
    <scope>NUCLEOTIDE SEQUENCE [LARGE SCALE GENOMIC DNA]</scope>
    <source>
        <strain evidence="10">G3</strain>
    </source>
</reference>
<name>A2F5H0_TRIV3</name>
<dbReference type="InterPro" id="IPR015500">
    <property type="entry name" value="Peptidase_S8_subtilisin-rel"/>
</dbReference>
<sequence length="924" mass="103365">MMYPQLYYSYLNHSEYHDFKTQSFLSIWCKNNTIKSRKLLTERENYLVVACENWDPPFTIQKLSNTLYFVNDLTDISLLENDLCVSTFKISPQLVLNNRYSTGYMLSHENSLIYDDMKGYVINRDLHSRGIEGQNQIITIGDTGVDYNHQFFLDPTQDIHTLVNKTNLNHRKIVRIEAFRDYSDYYDGHGTHVAGIALGEPYNSSLYSYQYKGVAPKAKLYMLDMGFANISRDLSALPDFNLVFSHMKELNSGIFSNSWGYNLYSREITQYFDSMAYDNPDILFIFSAGNVFGPMTIITPGDSKNIFTVGMTSKPSSNLFEYPVYRAYYITDGSGIKVPLVGTPNYSLPYFPLDEKLKTYIDIPLTVGSPSEGKAYFTTDDPCSELSKALAAKASIFLYTSELCPLDTPQNIVCARIEAQFASIVESWKKITICSDILVEYEVFSHPSSSQGPGYNGIFKPDISAPGYHIFSAKALSTGGTIDSLSQKTGTSMSAPLIAGVAALVRQYFMDGHYKGITKPSSSLIKATILNSAIQIDGSGLRSFYSGFGIPFLSRALGFKDLKAAFFDRVILKSGDFHTYQIKTSKQANLSISMSYLDRSTSNGYILFADFGIILETPAGEFISPNSKTNYAEESLSTNERILLTDAEAGVYRLYVYSNQYNEIYEEKYSIAILGGFSSSSSVKRISNSQNSIICPSNQYDDKGRCICNEGSRGFLCREKVETVPFNVSATKIMQAMQYSWFSFVTDKNTEYSVYLTDLSNGNFHSCICQSPELGPSCYCQMATYQTKIGRFYTEKVTKSYLAVCPISQTSPLTRIFIGKDLESNITQRLTITPNPTVSEVVNLVSSQSLTQKSTAVILVSGTLSALIVLVGVIVIVIVVKKKSIKVEAKDVNEDSNEEEEYEEEDDDTHEEDYSVSLMKSSSE</sequence>
<keyword evidence="8" id="KW-0472">Membrane</keyword>
<dbReference type="InterPro" id="IPR000209">
    <property type="entry name" value="Peptidase_S8/S53_dom"/>
</dbReference>
<dbReference type="PRINTS" id="PR00723">
    <property type="entry name" value="SUBTILISIN"/>
</dbReference>
<dbReference type="SUPFAM" id="SSF52743">
    <property type="entry name" value="Subtilisin-like"/>
    <property type="match status" value="1"/>
</dbReference>
<proteinExistence type="inferred from homology"/>
<dbReference type="AlphaFoldDB" id="A2F5H0"/>
<feature type="transmembrane region" description="Helical" evidence="8">
    <location>
        <begin position="856"/>
        <end position="880"/>
    </location>
</feature>
<feature type="domain" description="Peptidase S8/S53" evidence="9">
    <location>
        <begin position="133"/>
        <end position="535"/>
    </location>
</feature>
<dbReference type="PANTHER" id="PTHR43399:SF4">
    <property type="entry name" value="CELL WALL-ASSOCIATED PROTEASE"/>
    <property type="match status" value="1"/>
</dbReference>
<accession>A2F5H0</accession>
<dbReference type="VEuPathDB" id="TrichDB:TVAGG3_0158160"/>
<dbReference type="GO" id="GO:0005615">
    <property type="term" value="C:extracellular space"/>
    <property type="evidence" value="ECO:0000318"/>
    <property type="project" value="GO_Central"/>
</dbReference>
<dbReference type="GO" id="GO:0006508">
    <property type="term" value="P:proteolysis"/>
    <property type="evidence" value="ECO:0007669"/>
    <property type="project" value="UniProtKB-KW"/>
</dbReference>
<dbReference type="PROSITE" id="PS51892">
    <property type="entry name" value="SUBTILASE"/>
    <property type="match status" value="1"/>
</dbReference>
<feature type="compositionally biased region" description="Acidic residues" evidence="7">
    <location>
        <begin position="894"/>
        <end position="911"/>
    </location>
</feature>
<dbReference type="GO" id="GO:0004252">
    <property type="term" value="F:serine-type endopeptidase activity"/>
    <property type="evidence" value="ECO:0000318"/>
    <property type="project" value="GO_Central"/>
</dbReference>
<dbReference type="FunFam" id="3.40.50.200:FF:000108">
    <property type="entry name" value="Clan SB, family S8, subtilisin-like serine peptidase"/>
    <property type="match status" value="1"/>
</dbReference>
<organism evidence="10 11">
    <name type="scientific">Trichomonas vaginalis (strain ATCC PRA-98 / G3)</name>
    <dbReference type="NCBI Taxonomy" id="412133"/>
    <lineage>
        <taxon>Eukaryota</taxon>
        <taxon>Metamonada</taxon>
        <taxon>Parabasalia</taxon>
        <taxon>Trichomonadida</taxon>
        <taxon>Trichomonadidae</taxon>
        <taxon>Trichomonas</taxon>
    </lineage>
</organism>
<feature type="region of interest" description="Disordered" evidence="7">
    <location>
        <begin position="890"/>
        <end position="924"/>
    </location>
</feature>
<dbReference type="Proteomes" id="UP000001542">
    <property type="component" value="Unassembled WGS sequence"/>
</dbReference>
<keyword evidence="8" id="KW-0812">Transmembrane</keyword>
<dbReference type="EMBL" id="DS113623">
    <property type="protein sequence ID" value="EAX99842.1"/>
    <property type="molecule type" value="Genomic_DNA"/>
</dbReference>
<evidence type="ECO:0000259" key="9">
    <source>
        <dbReference type="Pfam" id="PF00082"/>
    </source>
</evidence>
<evidence type="ECO:0000256" key="2">
    <source>
        <dbReference type="ARBA" id="ARBA00022670"/>
    </source>
</evidence>
<protein>
    <submittedName>
        <fullName evidence="10">Clan SB, family S8, subtilisin-like serine peptidase</fullName>
    </submittedName>
</protein>
<keyword evidence="8" id="KW-1133">Transmembrane helix</keyword>
<evidence type="ECO:0000256" key="6">
    <source>
        <dbReference type="PROSITE-ProRule" id="PRU01240"/>
    </source>
</evidence>
<dbReference type="PROSITE" id="PS00138">
    <property type="entry name" value="SUBTILASE_SER"/>
    <property type="match status" value="1"/>
</dbReference>
<dbReference type="InterPro" id="IPR051048">
    <property type="entry name" value="Peptidase_S8/S53_subtilisin"/>
</dbReference>
<feature type="active site" description="Charge relay system" evidence="5 6">
    <location>
        <position position="189"/>
    </location>
</feature>
<evidence type="ECO:0000256" key="7">
    <source>
        <dbReference type="SAM" id="MobiDB-lite"/>
    </source>
</evidence>
<dbReference type="CDD" id="cd04842">
    <property type="entry name" value="Peptidases_S8_Kp43_protease"/>
    <property type="match status" value="1"/>
</dbReference>
<dbReference type="InterPro" id="IPR008979">
    <property type="entry name" value="Galactose-bd-like_sf"/>
</dbReference>
<feature type="active site" description="Charge relay system" evidence="5 6">
    <location>
        <position position="492"/>
    </location>
</feature>
<dbReference type="PROSITE" id="PS00137">
    <property type="entry name" value="SUBTILASE_HIS"/>
    <property type="match status" value="1"/>
</dbReference>
<gene>
    <name evidence="10" type="ORF">TVAG_418990</name>
</gene>
<dbReference type="SUPFAM" id="SSF49785">
    <property type="entry name" value="Galactose-binding domain-like"/>
    <property type="match status" value="1"/>
</dbReference>
<dbReference type="VEuPathDB" id="TrichDB:TVAG_418990"/>
<evidence type="ECO:0000256" key="5">
    <source>
        <dbReference type="PIRSR" id="PIRSR615500-1"/>
    </source>
</evidence>
<dbReference type="Gene3D" id="2.60.120.380">
    <property type="match status" value="1"/>
</dbReference>
<dbReference type="InterPro" id="IPR023828">
    <property type="entry name" value="Peptidase_S8_Ser-AS"/>
</dbReference>
<evidence type="ECO:0000256" key="1">
    <source>
        <dbReference type="ARBA" id="ARBA00011073"/>
    </source>
</evidence>
<dbReference type="InParanoid" id="A2F5H0"/>